<evidence type="ECO:0000256" key="5">
    <source>
        <dbReference type="ARBA" id="ARBA00023136"/>
    </source>
</evidence>
<evidence type="ECO:0000313" key="7">
    <source>
        <dbReference type="EMBL" id="MDY0410344.1"/>
    </source>
</evidence>
<evidence type="ECO:0000259" key="6">
    <source>
        <dbReference type="Pfam" id="PF09924"/>
    </source>
</evidence>
<reference evidence="7 8" key="1">
    <citation type="submission" date="2023-10" db="EMBL/GenBank/DDBJ databases">
        <title>Virgibacillus soli CC-YMP-6 genome.</title>
        <authorList>
            <person name="Miliotis G."/>
            <person name="Sengupta P."/>
            <person name="Hameed A."/>
            <person name="Chuvochina M."/>
            <person name="Mcdonagh F."/>
            <person name="Simpson A.C."/>
            <person name="Singh N.K."/>
            <person name="Rekha P.D."/>
            <person name="Raman K."/>
            <person name="Hugenholtz P."/>
            <person name="Venkateswaran K."/>
        </authorList>
    </citation>
    <scope>NUCLEOTIDE SEQUENCE [LARGE SCALE GENOMIC DNA]</scope>
    <source>
        <strain evidence="7 8">CC-YMP-6</strain>
    </source>
</reference>
<dbReference type="PANTHER" id="PTHR34697:SF2">
    <property type="entry name" value="PHOSPHATIDYLGLYCEROL LYSYLTRANSFERASE"/>
    <property type="match status" value="1"/>
</dbReference>
<feature type="domain" description="Phosphatidylglycerol lysyltransferase C-terminal" evidence="6">
    <location>
        <begin position="2"/>
        <end position="199"/>
    </location>
</feature>
<protein>
    <submittedName>
        <fullName evidence="7">Phosphatidylglycerol lysyltransferase domain-containing protein</fullName>
    </submittedName>
</protein>
<dbReference type="RefSeq" id="WP_320381222.1">
    <property type="nucleotide sequence ID" value="NZ_JAWDIQ010000003.1"/>
</dbReference>
<keyword evidence="3" id="KW-0812">Transmembrane</keyword>
<evidence type="ECO:0000256" key="3">
    <source>
        <dbReference type="ARBA" id="ARBA00022692"/>
    </source>
</evidence>
<dbReference type="PANTHER" id="PTHR34697">
    <property type="entry name" value="PHOSPHATIDYLGLYCEROL LYSYLTRANSFERASE"/>
    <property type="match status" value="1"/>
</dbReference>
<dbReference type="InterPro" id="IPR024320">
    <property type="entry name" value="LPG_synthase_C"/>
</dbReference>
<keyword evidence="4" id="KW-1133">Transmembrane helix</keyword>
<evidence type="ECO:0000313" key="8">
    <source>
        <dbReference type="Proteomes" id="UP001275315"/>
    </source>
</evidence>
<evidence type="ECO:0000256" key="1">
    <source>
        <dbReference type="ARBA" id="ARBA00004651"/>
    </source>
</evidence>
<dbReference type="Pfam" id="PF09924">
    <property type="entry name" value="LPG_synthase_C"/>
    <property type="match status" value="1"/>
</dbReference>
<evidence type="ECO:0000256" key="4">
    <source>
        <dbReference type="ARBA" id="ARBA00022989"/>
    </source>
</evidence>
<proteinExistence type="predicted"/>
<gene>
    <name evidence="7" type="ORF">RWD45_19580</name>
</gene>
<keyword evidence="5" id="KW-0472">Membrane</keyword>
<evidence type="ECO:0000256" key="2">
    <source>
        <dbReference type="ARBA" id="ARBA00022475"/>
    </source>
</evidence>
<keyword evidence="2" id="KW-1003">Cell membrane</keyword>
<sequence>MLSHLGFLGDKRLLFSDDGKALLQFAVIGKNIVVLGDPQGEATSFKLVLKKLLGQADYYGYNPIFYQISGEKMALYHDLGYRFFKLGEEAVIDLTQFTISGKKHAGLRSTFNRFEKVHYVFEILKPPFTNELINELKQVSDLWLGNRREKQFSLGSFSADYISKAPIALLKNVDGKVVAFMTIMPVYQANIISIDLMRYVLVP</sequence>
<organism evidence="7 8">
    <name type="scientific">Paracerasibacillus soli</name>
    <dbReference type="NCBI Taxonomy" id="480284"/>
    <lineage>
        <taxon>Bacteria</taxon>
        <taxon>Bacillati</taxon>
        <taxon>Bacillota</taxon>
        <taxon>Bacilli</taxon>
        <taxon>Bacillales</taxon>
        <taxon>Bacillaceae</taxon>
        <taxon>Paracerasibacillus</taxon>
    </lineage>
</organism>
<keyword evidence="8" id="KW-1185">Reference proteome</keyword>
<dbReference type="EMBL" id="JAWDIQ010000003">
    <property type="protein sequence ID" value="MDY0410344.1"/>
    <property type="molecule type" value="Genomic_DNA"/>
</dbReference>
<accession>A0ABU5CVD4</accession>
<comment type="caution">
    <text evidence="7">The sequence shown here is derived from an EMBL/GenBank/DDBJ whole genome shotgun (WGS) entry which is preliminary data.</text>
</comment>
<dbReference type="InterPro" id="IPR051211">
    <property type="entry name" value="PG_lysyltransferase"/>
</dbReference>
<name>A0ABU5CVD4_9BACI</name>
<comment type="subcellular location">
    <subcellularLocation>
        <location evidence="1">Cell membrane</location>
        <topology evidence="1">Multi-pass membrane protein</topology>
    </subcellularLocation>
</comment>
<dbReference type="Proteomes" id="UP001275315">
    <property type="component" value="Unassembled WGS sequence"/>
</dbReference>